<dbReference type="PANTHER" id="PTHR30537">
    <property type="entry name" value="HTH-TYPE TRANSCRIPTIONAL REGULATOR"/>
    <property type="match status" value="1"/>
</dbReference>
<dbReference type="Pfam" id="PF03466">
    <property type="entry name" value="LysR_substrate"/>
    <property type="match status" value="1"/>
</dbReference>
<evidence type="ECO:0000256" key="4">
    <source>
        <dbReference type="ARBA" id="ARBA00023163"/>
    </source>
</evidence>
<evidence type="ECO:0000313" key="7">
    <source>
        <dbReference type="Proteomes" id="UP000242915"/>
    </source>
</evidence>
<keyword evidence="7" id="KW-1185">Reference proteome</keyword>
<sequence length="301" mass="32783">MDKLLALRMFIDTVDANGFSAAARAAGVATSSVTRMVDALESELGTVLLNRSTRQISVTEAGADYYGKARAILEAVCAADAQVSDRGEQAVGLLRVCLPVAFGRRVVAPQVQLLLARHPGLDIDITLSDEISNLLSERIDVSIRLGSILRSEDIVSRKIGQFERWLVASPDYLSANPLLTQPLDLHQHQCLKFDYGAGSLPWTLQGQDETIELEVRGRLKSNNADLLHEAVLAGAGIALLADWLVKADVENGRLVRVLEQYQVSPGQTQTTINALYLPNHRGSTRVNTFINFLEKILANAS</sequence>
<evidence type="ECO:0000256" key="1">
    <source>
        <dbReference type="ARBA" id="ARBA00009437"/>
    </source>
</evidence>
<evidence type="ECO:0000256" key="2">
    <source>
        <dbReference type="ARBA" id="ARBA00023015"/>
    </source>
</evidence>
<dbReference type="PANTHER" id="PTHR30537:SF66">
    <property type="entry name" value="IRON-REGULATED VIRULENCE REGULATORY PROTEIN IRGB"/>
    <property type="match status" value="1"/>
</dbReference>
<dbReference type="InterPro" id="IPR000847">
    <property type="entry name" value="LysR_HTH_N"/>
</dbReference>
<keyword evidence="4" id="KW-0804">Transcription</keyword>
<accession>A0A239INK3</accession>
<dbReference type="InterPro" id="IPR005119">
    <property type="entry name" value="LysR_subst-bd"/>
</dbReference>
<dbReference type="InterPro" id="IPR058163">
    <property type="entry name" value="LysR-type_TF_proteobact-type"/>
</dbReference>
<dbReference type="GO" id="GO:0003700">
    <property type="term" value="F:DNA-binding transcription factor activity"/>
    <property type="evidence" value="ECO:0007669"/>
    <property type="project" value="InterPro"/>
</dbReference>
<reference evidence="7" key="1">
    <citation type="submission" date="2017-06" db="EMBL/GenBank/DDBJ databases">
        <authorList>
            <person name="Varghese N."/>
            <person name="Submissions S."/>
        </authorList>
    </citation>
    <scope>NUCLEOTIDE SEQUENCE [LARGE SCALE GENOMIC DNA]</scope>
    <source>
        <strain evidence="7">CIP 108523</strain>
    </source>
</reference>
<protein>
    <submittedName>
        <fullName evidence="6">Transcriptional regulator, LysR family</fullName>
    </submittedName>
</protein>
<dbReference type="RefSeq" id="WP_089361002.1">
    <property type="nucleotide sequence ID" value="NZ_FZOG01000006.1"/>
</dbReference>
<keyword evidence="2" id="KW-0805">Transcription regulation</keyword>
<keyword evidence="3" id="KW-0238">DNA-binding</keyword>
<dbReference type="FunFam" id="1.10.10.10:FF:000001">
    <property type="entry name" value="LysR family transcriptional regulator"/>
    <property type="match status" value="1"/>
</dbReference>
<dbReference type="Proteomes" id="UP000242915">
    <property type="component" value="Unassembled WGS sequence"/>
</dbReference>
<gene>
    <name evidence="6" type="ORF">SAMN05216255_3979</name>
</gene>
<dbReference type="InterPro" id="IPR036390">
    <property type="entry name" value="WH_DNA-bd_sf"/>
</dbReference>
<dbReference type="SUPFAM" id="SSF46785">
    <property type="entry name" value="Winged helix' DNA-binding domain"/>
    <property type="match status" value="1"/>
</dbReference>
<dbReference type="Pfam" id="PF00126">
    <property type="entry name" value="HTH_1"/>
    <property type="match status" value="1"/>
</dbReference>
<proteinExistence type="inferred from homology"/>
<feature type="domain" description="HTH lysR-type" evidence="5">
    <location>
        <begin position="1"/>
        <end position="59"/>
    </location>
</feature>
<dbReference type="AlphaFoldDB" id="A0A239INK3"/>
<evidence type="ECO:0000313" key="6">
    <source>
        <dbReference type="EMBL" id="SNS95240.1"/>
    </source>
</evidence>
<dbReference type="Gene3D" id="1.10.10.10">
    <property type="entry name" value="Winged helix-like DNA-binding domain superfamily/Winged helix DNA-binding domain"/>
    <property type="match status" value="1"/>
</dbReference>
<dbReference type="GO" id="GO:0043565">
    <property type="term" value="F:sequence-specific DNA binding"/>
    <property type="evidence" value="ECO:0007669"/>
    <property type="project" value="TreeGrafter"/>
</dbReference>
<dbReference type="PROSITE" id="PS50931">
    <property type="entry name" value="HTH_LYSR"/>
    <property type="match status" value="1"/>
</dbReference>
<evidence type="ECO:0000256" key="3">
    <source>
        <dbReference type="ARBA" id="ARBA00023125"/>
    </source>
</evidence>
<organism evidence="6 7">
    <name type="scientific">Pseudomonas segetis</name>
    <dbReference type="NCBI Taxonomy" id="298908"/>
    <lineage>
        <taxon>Bacteria</taxon>
        <taxon>Pseudomonadati</taxon>
        <taxon>Pseudomonadota</taxon>
        <taxon>Gammaproteobacteria</taxon>
        <taxon>Pseudomonadales</taxon>
        <taxon>Pseudomonadaceae</taxon>
        <taxon>Pseudomonas</taxon>
    </lineage>
</organism>
<evidence type="ECO:0000259" key="5">
    <source>
        <dbReference type="PROSITE" id="PS50931"/>
    </source>
</evidence>
<dbReference type="GO" id="GO:0006351">
    <property type="term" value="P:DNA-templated transcription"/>
    <property type="evidence" value="ECO:0007669"/>
    <property type="project" value="TreeGrafter"/>
</dbReference>
<dbReference type="CDD" id="cd08422">
    <property type="entry name" value="PBP2_CrgA_like"/>
    <property type="match status" value="1"/>
</dbReference>
<dbReference type="EMBL" id="FZOG01000006">
    <property type="protein sequence ID" value="SNS95240.1"/>
    <property type="molecule type" value="Genomic_DNA"/>
</dbReference>
<comment type="similarity">
    <text evidence="1">Belongs to the LysR transcriptional regulatory family.</text>
</comment>
<name>A0A239INK3_9PSED</name>
<dbReference type="Gene3D" id="3.40.190.290">
    <property type="match status" value="1"/>
</dbReference>
<dbReference type="InterPro" id="IPR036388">
    <property type="entry name" value="WH-like_DNA-bd_sf"/>
</dbReference>
<dbReference type="SUPFAM" id="SSF53850">
    <property type="entry name" value="Periplasmic binding protein-like II"/>
    <property type="match status" value="1"/>
</dbReference>